<organism evidence="2">
    <name type="scientific">Cacopsylla melanoneura</name>
    <dbReference type="NCBI Taxonomy" id="428564"/>
    <lineage>
        <taxon>Eukaryota</taxon>
        <taxon>Metazoa</taxon>
        <taxon>Ecdysozoa</taxon>
        <taxon>Arthropoda</taxon>
        <taxon>Hexapoda</taxon>
        <taxon>Insecta</taxon>
        <taxon>Pterygota</taxon>
        <taxon>Neoptera</taxon>
        <taxon>Paraneoptera</taxon>
        <taxon>Hemiptera</taxon>
        <taxon>Sternorrhyncha</taxon>
        <taxon>Psylloidea</taxon>
        <taxon>Psyllidae</taxon>
        <taxon>Psyllinae</taxon>
        <taxon>Cacopsylla</taxon>
    </lineage>
</organism>
<accession>A0A8D9AEV1</accession>
<name>A0A8D9AEV1_9HEMI</name>
<dbReference type="AlphaFoldDB" id="A0A8D9AEV1"/>
<dbReference type="PANTHER" id="PTHR37445:SF3">
    <property type="entry name" value="ZINC FINGER PHD-TYPE DOMAIN-CONTAINING PROTEIN"/>
    <property type="match status" value="1"/>
</dbReference>
<feature type="coiled-coil region" evidence="1">
    <location>
        <begin position="16"/>
        <end position="50"/>
    </location>
</feature>
<dbReference type="PANTHER" id="PTHR37445">
    <property type="entry name" value="PROTEIN CBG24663"/>
    <property type="match status" value="1"/>
</dbReference>
<evidence type="ECO:0000256" key="1">
    <source>
        <dbReference type="SAM" id="Coils"/>
    </source>
</evidence>
<dbReference type="EMBL" id="HBUF01565940">
    <property type="protein sequence ID" value="CAG6764510.1"/>
    <property type="molecule type" value="Transcribed_RNA"/>
</dbReference>
<reference evidence="2" key="1">
    <citation type="submission" date="2021-05" db="EMBL/GenBank/DDBJ databases">
        <authorList>
            <person name="Alioto T."/>
            <person name="Alioto T."/>
            <person name="Gomez Garrido J."/>
        </authorList>
    </citation>
    <scope>NUCLEOTIDE SEQUENCE</scope>
</reference>
<evidence type="ECO:0000313" key="2">
    <source>
        <dbReference type="EMBL" id="CAG6764510.1"/>
    </source>
</evidence>
<sequence length="216" mass="24883">MNVCVTCSNSKETGVVTKYEKTISKLIETINSLQATVDTMQKQLNDSQTNTQNSLMRSDIRDMDAVIQEMEERDRRSRNIIIYDIVEINNDDVNARINHDTDTITQLLKTIDPNAQNCNKVRRLGKKDNNDPKPRPILVTLDSKRAAVTILKSARMKKIKTIKNDLTPIQREKLKSLQDKLKMKHDKGETFWTIKYVKGSPQLWNTNNETDNPPKK</sequence>
<keyword evidence="1" id="KW-0175">Coiled coil</keyword>
<proteinExistence type="predicted"/>
<protein>
    <submittedName>
        <fullName evidence="2">Uncharacterized protein</fullName>
    </submittedName>
</protein>